<dbReference type="STRING" id="234267.Acid_5821"/>
<evidence type="ECO:0000256" key="2">
    <source>
        <dbReference type="ARBA" id="ARBA00022475"/>
    </source>
</evidence>
<feature type="transmembrane region" description="Helical" evidence="6">
    <location>
        <begin position="510"/>
        <end position="534"/>
    </location>
</feature>
<dbReference type="InterPro" id="IPR005495">
    <property type="entry name" value="LptG/LptF_permease"/>
</dbReference>
<dbReference type="eggNOG" id="COG0795">
    <property type="taxonomic scope" value="Bacteria"/>
</dbReference>
<dbReference type="KEGG" id="sus:Acid_5821"/>
<dbReference type="AlphaFoldDB" id="Q01UA2"/>
<dbReference type="GO" id="GO:0043190">
    <property type="term" value="C:ATP-binding cassette (ABC) transporter complex"/>
    <property type="evidence" value="ECO:0007669"/>
    <property type="project" value="TreeGrafter"/>
</dbReference>
<feature type="transmembrane region" description="Helical" evidence="6">
    <location>
        <begin position="49"/>
        <end position="79"/>
    </location>
</feature>
<feature type="transmembrane region" description="Helical" evidence="6">
    <location>
        <begin position="696"/>
        <end position="714"/>
    </location>
</feature>
<feature type="transmembrane region" description="Helical" evidence="6">
    <location>
        <begin position="461"/>
        <end position="490"/>
    </location>
</feature>
<dbReference type="InParanoid" id="Q01UA2"/>
<feature type="transmembrane region" description="Helical" evidence="6">
    <location>
        <begin position="12"/>
        <end position="29"/>
    </location>
</feature>
<evidence type="ECO:0000256" key="6">
    <source>
        <dbReference type="SAM" id="Phobius"/>
    </source>
</evidence>
<keyword evidence="3 6" id="KW-0812">Transmembrane</keyword>
<dbReference type="HOGENOM" id="CLU_354437_0_0_0"/>
<dbReference type="PANTHER" id="PTHR33529:SF6">
    <property type="entry name" value="YJGP_YJGQ FAMILY PERMEASE"/>
    <property type="match status" value="1"/>
</dbReference>
<feature type="transmembrane region" description="Helical" evidence="6">
    <location>
        <begin position="750"/>
        <end position="773"/>
    </location>
</feature>
<comment type="subcellular location">
    <subcellularLocation>
        <location evidence="1">Cell membrane</location>
        <topology evidence="1">Multi-pass membrane protein</topology>
    </subcellularLocation>
</comment>
<feature type="transmembrane region" description="Helical" evidence="6">
    <location>
        <begin position="288"/>
        <end position="306"/>
    </location>
</feature>
<feature type="transmembrane region" description="Helical" evidence="6">
    <location>
        <begin position="350"/>
        <end position="368"/>
    </location>
</feature>
<accession>Q01UA2</accession>
<dbReference type="EMBL" id="CP000473">
    <property type="protein sequence ID" value="ABJ86768.1"/>
    <property type="molecule type" value="Genomic_DNA"/>
</dbReference>
<evidence type="ECO:0000256" key="4">
    <source>
        <dbReference type="ARBA" id="ARBA00022989"/>
    </source>
</evidence>
<feature type="transmembrane region" description="Helical" evidence="6">
    <location>
        <begin position="417"/>
        <end position="440"/>
    </location>
</feature>
<organism evidence="7">
    <name type="scientific">Solibacter usitatus (strain Ellin6076)</name>
    <dbReference type="NCBI Taxonomy" id="234267"/>
    <lineage>
        <taxon>Bacteria</taxon>
        <taxon>Pseudomonadati</taxon>
        <taxon>Acidobacteriota</taxon>
        <taxon>Terriglobia</taxon>
        <taxon>Bryobacterales</taxon>
        <taxon>Solibacteraceae</taxon>
        <taxon>Candidatus Solibacter</taxon>
    </lineage>
</organism>
<evidence type="ECO:0000313" key="7">
    <source>
        <dbReference type="EMBL" id="ABJ86768.1"/>
    </source>
</evidence>
<evidence type="ECO:0000256" key="1">
    <source>
        <dbReference type="ARBA" id="ARBA00004651"/>
    </source>
</evidence>
<evidence type="ECO:0000256" key="5">
    <source>
        <dbReference type="ARBA" id="ARBA00023136"/>
    </source>
</evidence>
<feature type="transmembrane region" description="Helical" evidence="6">
    <location>
        <begin position="720"/>
        <end position="738"/>
    </location>
</feature>
<protein>
    <submittedName>
        <fullName evidence="7">Permease YjgP/YjgQ family protein</fullName>
    </submittedName>
</protein>
<sequence length="777" mass="86302" precursor="true">MRLLGRYIFREILTSAVLGTLLASFILFLRSVDPIFELLVKSSSANTNLVLQLFALAIPNVLPFTIPFGVLVGILIGLGRLASDGEIIAMRAAGVSSRKVIFPVLLFAALGGGVAAFATLRLTPYSIHKYTDIVNQLEATQLTADVPSRVFVENFPNTILYVGEVKPGNPSVWKNVFVADVAPPEKRSAGMRDKAMGPMITVAEQAIAVPDVTNNRLQLTLRNYSTHEMSKDLSSRDTIAPTGQQALTASPPSQTPLRSIGMGTRQLLAYPRGKPDWVEYQIELHKRFALPVACIMLAMVGIPLGIATRKGGRSAGYVNAIFVAFFCYYMGFVSLIGLARQKTLPVPVALWLPNAVFFVVGVIFLARLELPGDKDYFGDLRGRVAVFFRALKARVVPEDSAGLGGWRIPLLPQLVDTYILSNFVTYLVLMLASFVSLELIRNFFELINDMLRNNISLKIMFKYLFFLSPQLIYQMLPVSILVAVLAAFGVMSKQNEITAFKACGVSLFRLAAPILVGSVLLSGGLFAFDFYYVANANRIQDALRDQIKGRATQTYLRPDRTWKMGYDSLRIFNYRYFDNSGEESTMSEASVFELEPKTFRLQRQIFARQAHWNASLKTWVFEDGWTCEYKGPNCDAYARFQATTFRELTEPPDYFLKEARKDEQMNFLQLDSYIKDLTQSGFEGTSKLQVRFYRKFSLPLFALIMALIAVPFGFLVGSRGAMTGIGISIGIAVAYIALGQLFEKVGDVNLLSPATAAWAPDVVFALAGTYLFLRMKS</sequence>
<feature type="transmembrane region" description="Helical" evidence="6">
    <location>
        <begin position="318"/>
        <end position="338"/>
    </location>
</feature>
<name>Q01UA2_SOLUE</name>
<keyword evidence="5 6" id="KW-0472">Membrane</keyword>
<keyword evidence="4 6" id="KW-1133">Transmembrane helix</keyword>
<dbReference type="PANTHER" id="PTHR33529">
    <property type="entry name" value="SLR0882 PROTEIN-RELATED"/>
    <property type="match status" value="1"/>
</dbReference>
<gene>
    <name evidence="7" type="ordered locus">Acid_5821</name>
</gene>
<feature type="transmembrane region" description="Helical" evidence="6">
    <location>
        <begin position="100"/>
        <end position="120"/>
    </location>
</feature>
<dbReference type="Pfam" id="PF03739">
    <property type="entry name" value="LptF_LptG"/>
    <property type="match status" value="2"/>
</dbReference>
<dbReference type="OrthoDB" id="9780716at2"/>
<dbReference type="GO" id="GO:0015920">
    <property type="term" value="P:lipopolysaccharide transport"/>
    <property type="evidence" value="ECO:0007669"/>
    <property type="project" value="TreeGrafter"/>
</dbReference>
<keyword evidence="2" id="KW-1003">Cell membrane</keyword>
<evidence type="ECO:0000256" key="3">
    <source>
        <dbReference type="ARBA" id="ARBA00022692"/>
    </source>
</evidence>
<reference evidence="7" key="1">
    <citation type="submission" date="2006-10" db="EMBL/GenBank/DDBJ databases">
        <title>Complete sequence of Solibacter usitatus Ellin6076.</title>
        <authorList>
            <consortium name="US DOE Joint Genome Institute"/>
            <person name="Copeland A."/>
            <person name="Lucas S."/>
            <person name="Lapidus A."/>
            <person name="Barry K."/>
            <person name="Detter J.C."/>
            <person name="Glavina del Rio T."/>
            <person name="Hammon N."/>
            <person name="Israni S."/>
            <person name="Dalin E."/>
            <person name="Tice H."/>
            <person name="Pitluck S."/>
            <person name="Thompson L.S."/>
            <person name="Brettin T."/>
            <person name="Bruce D."/>
            <person name="Han C."/>
            <person name="Tapia R."/>
            <person name="Gilna P."/>
            <person name="Schmutz J."/>
            <person name="Larimer F."/>
            <person name="Land M."/>
            <person name="Hauser L."/>
            <person name="Kyrpides N."/>
            <person name="Mikhailova N."/>
            <person name="Janssen P.H."/>
            <person name="Kuske C.R."/>
            <person name="Richardson P."/>
        </authorList>
    </citation>
    <scope>NUCLEOTIDE SEQUENCE</scope>
    <source>
        <strain evidence="7">Ellin6076</strain>
    </source>
</reference>
<proteinExistence type="predicted"/>